<evidence type="ECO:0000256" key="5">
    <source>
        <dbReference type="ARBA" id="ARBA00022734"/>
    </source>
</evidence>
<protein>
    <recommendedName>
        <fullName evidence="3">Lectin-like protein BA14k</fullName>
    </recommendedName>
</protein>
<evidence type="ECO:0000256" key="2">
    <source>
        <dbReference type="ARBA" id="ARBA00010270"/>
    </source>
</evidence>
<keyword evidence="4" id="KW-1003">Cell membrane</keyword>
<sequence>MWALIFRGNSSTVPSEFGGCMRALAKFVLVGAGLMMAHSAASAADLDHYSGKYGLVPQYYGLAEPWSETRERPPRKGLWYFTGPDSPTVNFLVPMKGWGVTVQPWTPEWVSYCSARWPSFNPRTGTVLTPDGVRMCF</sequence>
<dbReference type="GO" id="GO:0030246">
    <property type="term" value="F:carbohydrate binding"/>
    <property type="evidence" value="ECO:0007669"/>
    <property type="project" value="UniProtKB-KW"/>
</dbReference>
<evidence type="ECO:0000313" key="9">
    <source>
        <dbReference type="Proteomes" id="UP000249590"/>
    </source>
</evidence>
<gene>
    <name evidence="8" type="ORF">DLJ53_04610</name>
</gene>
<organism evidence="8 9">
    <name type="scientific">Acuticoccus sediminis</name>
    <dbReference type="NCBI Taxonomy" id="2184697"/>
    <lineage>
        <taxon>Bacteria</taxon>
        <taxon>Pseudomonadati</taxon>
        <taxon>Pseudomonadota</taxon>
        <taxon>Alphaproteobacteria</taxon>
        <taxon>Hyphomicrobiales</taxon>
        <taxon>Amorphaceae</taxon>
        <taxon>Acuticoccus</taxon>
    </lineage>
</organism>
<accession>A0A8B2NWL8</accession>
<dbReference type="InterPro" id="IPR012413">
    <property type="entry name" value="BA14K"/>
</dbReference>
<reference evidence="8 9" key="1">
    <citation type="submission" date="2018-05" db="EMBL/GenBank/DDBJ databases">
        <title>Acuticoccus sediminis sp. nov., isolated from deep-sea sediment of Indian Ocean.</title>
        <authorList>
            <person name="Liu X."/>
            <person name="Lai Q."/>
            <person name="Du Y."/>
            <person name="Sun F."/>
            <person name="Zhang X."/>
            <person name="Wang S."/>
            <person name="Shao Z."/>
        </authorList>
    </citation>
    <scope>NUCLEOTIDE SEQUENCE [LARGE SCALE GENOMIC DNA]</scope>
    <source>
        <strain evidence="8 9">PTG4-2</strain>
    </source>
</reference>
<evidence type="ECO:0000313" key="8">
    <source>
        <dbReference type="EMBL" id="RAI03763.1"/>
    </source>
</evidence>
<dbReference type="EMBL" id="QHHQ01000001">
    <property type="protein sequence ID" value="RAI03763.1"/>
    <property type="molecule type" value="Genomic_DNA"/>
</dbReference>
<keyword evidence="7" id="KW-0732">Signal</keyword>
<comment type="caution">
    <text evidence="8">The sequence shown here is derived from an EMBL/GenBank/DDBJ whole genome shotgun (WGS) entry which is preliminary data.</text>
</comment>
<name>A0A8B2NWL8_9HYPH</name>
<evidence type="ECO:0000256" key="7">
    <source>
        <dbReference type="SAM" id="SignalP"/>
    </source>
</evidence>
<comment type="function">
    <text evidence="6">Has immunoglobulin-binding and hemagglutination properties, and can bind to mannose. Essential for virulence. May be involved in LPS biosynthesis or polysaccharide transport.</text>
</comment>
<comment type="subcellular location">
    <subcellularLocation>
        <location evidence="1">Membrane</location>
        <topology evidence="1">Single-pass membrane protein</topology>
    </subcellularLocation>
</comment>
<dbReference type="Pfam" id="PF07886">
    <property type="entry name" value="BA14K"/>
    <property type="match status" value="1"/>
</dbReference>
<evidence type="ECO:0000256" key="1">
    <source>
        <dbReference type="ARBA" id="ARBA00004167"/>
    </source>
</evidence>
<feature type="chain" id="PRO_5032679296" description="Lectin-like protein BA14k" evidence="7">
    <location>
        <begin position="44"/>
        <end position="137"/>
    </location>
</feature>
<dbReference type="Proteomes" id="UP000249590">
    <property type="component" value="Unassembled WGS sequence"/>
</dbReference>
<keyword evidence="5" id="KW-0430">Lectin</keyword>
<evidence type="ECO:0000256" key="6">
    <source>
        <dbReference type="ARBA" id="ARBA00025321"/>
    </source>
</evidence>
<evidence type="ECO:0000256" key="4">
    <source>
        <dbReference type="ARBA" id="ARBA00022475"/>
    </source>
</evidence>
<keyword evidence="4" id="KW-0472">Membrane</keyword>
<dbReference type="AlphaFoldDB" id="A0A8B2NWL8"/>
<evidence type="ECO:0000256" key="3">
    <source>
        <dbReference type="ARBA" id="ARBA00020552"/>
    </source>
</evidence>
<feature type="signal peptide" evidence="7">
    <location>
        <begin position="1"/>
        <end position="43"/>
    </location>
</feature>
<proteinExistence type="inferred from homology"/>
<comment type="similarity">
    <text evidence="2">Belongs to the BA14k family.</text>
</comment>
<keyword evidence="9" id="KW-1185">Reference proteome</keyword>
<dbReference type="GO" id="GO:0016020">
    <property type="term" value="C:membrane"/>
    <property type="evidence" value="ECO:0007669"/>
    <property type="project" value="UniProtKB-SubCell"/>
</dbReference>